<gene>
    <name evidence="3" type="ORF">PVAP13_7NG439650</name>
</gene>
<name>A0A8T0Q4H1_PANVG</name>
<protein>
    <recommendedName>
        <fullName evidence="2">DUF7769 domain-containing protein</fullName>
    </recommendedName>
</protein>
<keyword evidence="4" id="KW-1185">Reference proteome</keyword>
<evidence type="ECO:0000256" key="1">
    <source>
        <dbReference type="SAM" id="MobiDB-lite"/>
    </source>
</evidence>
<feature type="region of interest" description="Disordered" evidence="1">
    <location>
        <begin position="1"/>
        <end position="27"/>
    </location>
</feature>
<evidence type="ECO:0000313" key="3">
    <source>
        <dbReference type="EMBL" id="KAG2569771.1"/>
    </source>
</evidence>
<feature type="domain" description="DUF7769" evidence="2">
    <location>
        <begin position="35"/>
        <end position="89"/>
    </location>
</feature>
<evidence type="ECO:0000313" key="4">
    <source>
        <dbReference type="Proteomes" id="UP000823388"/>
    </source>
</evidence>
<dbReference type="Pfam" id="PF24964">
    <property type="entry name" value="DUF7769"/>
    <property type="match status" value="1"/>
</dbReference>
<proteinExistence type="predicted"/>
<dbReference type="Proteomes" id="UP000823388">
    <property type="component" value="Chromosome 7N"/>
</dbReference>
<dbReference type="PANTHER" id="PTHR33889:SF1">
    <property type="entry name" value="OS03G0834800 PROTEIN"/>
    <property type="match status" value="1"/>
</dbReference>
<organism evidence="3 4">
    <name type="scientific">Panicum virgatum</name>
    <name type="common">Blackwell switchgrass</name>
    <dbReference type="NCBI Taxonomy" id="38727"/>
    <lineage>
        <taxon>Eukaryota</taxon>
        <taxon>Viridiplantae</taxon>
        <taxon>Streptophyta</taxon>
        <taxon>Embryophyta</taxon>
        <taxon>Tracheophyta</taxon>
        <taxon>Spermatophyta</taxon>
        <taxon>Magnoliopsida</taxon>
        <taxon>Liliopsida</taxon>
        <taxon>Poales</taxon>
        <taxon>Poaceae</taxon>
        <taxon>PACMAD clade</taxon>
        <taxon>Panicoideae</taxon>
        <taxon>Panicodae</taxon>
        <taxon>Paniceae</taxon>
        <taxon>Panicinae</taxon>
        <taxon>Panicum</taxon>
        <taxon>Panicum sect. Hiantes</taxon>
    </lineage>
</organism>
<dbReference type="AlphaFoldDB" id="A0A8T0Q4H1"/>
<accession>A0A8T0Q4H1</accession>
<comment type="caution">
    <text evidence="3">The sequence shown here is derived from an EMBL/GenBank/DDBJ whole genome shotgun (WGS) entry which is preliminary data.</text>
</comment>
<dbReference type="EMBL" id="CM029050">
    <property type="protein sequence ID" value="KAG2569771.1"/>
    <property type="molecule type" value="Genomic_DNA"/>
</dbReference>
<evidence type="ECO:0000259" key="2">
    <source>
        <dbReference type="Pfam" id="PF24964"/>
    </source>
</evidence>
<reference evidence="3" key="1">
    <citation type="submission" date="2020-05" db="EMBL/GenBank/DDBJ databases">
        <title>WGS assembly of Panicum virgatum.</title>
        <authorList>
            <person name="Lovell J.T."/>
            <person name="Jenkins J."/>
            <person name="Shu S."/>
            <person name="Juenger T.E."/>
            <person name="Schmutz J."/>
        </authorList>
    </citation>
    <scope>NUCLEOTIDE SEQUENCE</scope>
    <source>
        <strain evidence="3">AP13</strain>
    </source>
</reference>
<sequence>MVQDQQGIAPAQDEGTNARAEATGVEQPQRLRNWLTDAQRYAAYTSLHAKSKRGKLPKTATKEVVAFFHTHIRVIQKIWKTAREQIALGLEVDVSSKKTGRCGRKPAEIDVSRITAIPLNRRSTLRSLAKSLDVSISTLHRKFKLELSLNKH</sequence>
<dbReference type="PANTHER" id="PTHR33889">
    <property type="entry name" value="OS04G0681850 PROTEIN"/>
    <property type="match status" value="1"/>
</dbReference>
<dbReference type="InterPro" id="IPR056671">
    <property type="entry name" value="DUF7769"/>
</dbReference>